<organism evidence="3 4">
    <name type="scientific">Herpetotheres cachinnans</name>
    <name type="common">Laughing falcon</name>
    <name type="synonym">Falco cachinnans</name>
    <dbReference type="NCBI Taxonomy" id="56343"/>
    <lineage>
        <taxon>Eukaryota</taxon>
        <taxon>Metazoa</taxon>
        <taxon>Chordata</taxon>
        <taxon>Craniata</taxon>
        <taxon>Vertebrata</taxon>
        <taxon>Euteleostomi</taxon>
        <taxon>Archelosauria</taxon>
        <taxon>Archosauria</taxon>
        <taxon>Dinosauria</taxon>
        <taxon>Saurischia</taxon>
        <taxon>Theropoda</taxon>
        <taxon>Coelurosauria</taxon>
        <taxon>Aves</taxon>
        <taxon>Neognathae</taxon>
        <taxon>Neoaves</taxon>
        <taxon>Telluraves</taxon>
        <taxon>Australaves</taxon>
        <taxon>Falconiformes</taxon>
        <taxon>Falconidae</taxon>
        <taxon>Herpetotheres</taxon>
    </lineage>
</organism>
<keyword evidence="4" id="KW-1185">Reference proteome</keyword>
<feature type="non-terminal residue" evidence="3">
    <location>
        <position position="298"/>
    </location>
</feature>
<dbReference type="Proteomes" id="UP000555649">
    <property type="component" value="Unassembled WGS sequence"/>
</dbReference>
<dbReference type="InterPro" id="IPR013094">
    <property type="entry name" value="AB_hydrolase_3"/>
</dbReference>
<evidence type="ECO:0000313" key="4">
    <source>
        <dbReference type="Proteomes" id="UP000555649"/>
    </source>
</evidence>
<proteinExistence type="predicted"/>
<dbReference type="InterPro" id="IPR029058">
    <property type="entry name" value="AB_hydrolase_fold"/>
</dbReference>
<comment type="caution">
    <text evidence="3">The sequence shown here is derived from an EMBL/GenBank/DDBJ whole genome shotgun (WGS) entry which is preliminary data.</text>
</comment>
<dbReference type="EMBL" id="VXAJ01000151">
    <property type="protein sequence ID" value="NXK06610.1"/>
    <property type="molecule type" value="Genomic_DNA"/>
</dbReference>
<feature type="domain" description="Alpha/beta hydrolase fold-3" evidence="2">
    <location>
        <begin position="37"/>
        <end position="182"/>
    </location>
</feature>
<evidence type="ECO:0000256" key="1">
    <source>
        <dbReference type="ARBA" id="ARBA00022801"/>
    </source>
</evidence>
<evidence type="ECO:0000259" key="2">
    <source>
        <dbReference type="Pfam" id="PF07859"/>
    </source>
</evidence>
<dbReference type="AlphaFoldDB" id="A0A7L0GIC2"/>
<name>A0A7L0GIC2_HERCA</name>
<sequence length="298" mass="33965">LPASRDSKLFIKDLHFDEVPVRIYLPRVPSASKRRGVIVFHGGCGIFGSIRSYERICQHIARKSDSVVVSVGYRLSPEHKYPAQTLDCLAATVHFLKTAENYGVDPDRIIVCGDSAGGTFTASVCQELANRRDISKIRAQVLIYPFLQALNFNLPSHQKNASIAFLSQERIVRFILKYLNKDCSMKEAILAGSHVPESMNLKYRKWINPDLISEVFRLDYKPPLPTSFLPQVHEETKELFETRFSPLLAEDAVVCHLPDTCIITCEHDVLRDDGLLYKKRLEDNNVKVTWHHMEEGFH</sequence>
<dbReference type="Gene3D" id="3.40.50.1820">
    <property type="entry name" value="alpha/beta hydrolase"/>
    <property type="match status" value="1"/>
</dbReference>
<protein>
    <submittedName>
        <fullName evidence="3">ADCL4 protein</fullName>
    </submittedName>
</protein>
<dbReference type="PANTHER" id="PTHR48081">
    <property type="entry name" value="AB HYDROLASE SUPERFAMILY PROTEIN C4A8.06C"/>
    <property type="match status" value="1"/>
</dbReference>
<dbReference type="SUPFAM" id="SSF53474">
    <property type="entry name" value="alpha/beta-Hydrolases"/>
    <property type="match status" value="1"/>
</dbReference>
<dbReference type="Pfam" id="PF07859">
    <property type="entry name" value="Abhydrolase_3"/>
    <property type="match status" value="2"/>
</dbReference>
<dbReference type="PANTHER" id="PTHR48081:SF32">
    <property type="entry name" value="ALPHA_BETA HYDROLASE FOLD-3 DOMAIN-CONTAINING PROTEIN"/>
    <property type="match status" value="1"/>
</dbReference>
<dbReference type="InterPro" id="IPR050300">
    <property type="entry name" value="GDXG_lipolytic_enzyme"/>
</dbReference>
<reference evidence="3 4" key="1">
    <citation type="submission" date="2019-09" db="EMBL/GenBank/DDBJ databases">
        <title>Bird 10,000 Genomes (B10K) Project - Family phase.</title>
        <authorList>
            <person name="Zhang G."/>
        </authorList>
    </citation>
    <scope>NUCLEOTIDE SEQUENCE [LARGE SCALE GENOMIC DNA]</scope>
    <source>
        <strain evidence="3">B10K-DU-005-78</strain>
        <tissue evidence="3">Mixed tissue sample</tissue>
    </source>
</reference>
<feature type="non-terminal residue" evidence="3">
    <location>
        <position position="1"/>
    </location>
</feature>
<evidence type="ECO:0000313" key="3">
    <source>
        <dbReference type="EMBL" id="NXK06610.1"/>
    </source>
</evidence>
<accession>A0A7L0GIC2</accession>
<dbReference type="GO" id="GO:0016787">
    <property type="term" value="F:hydrolase activity"/>
    <property type="evidence" value="ECO:0007669"/>
    <property type="project" value="UniProtKB-KW"/>
</dbReference>
<keyword evidence="1" id="KW-0378">Hydrolase</keyword>
<feature type="domain" description="Alpha/beta hydrolase fold-3" evidence="2">
    <location>
        <begin position="239"/>
        <end position="298"/>
    </location>
</feature>
<gene>
    <name evidence="3" type="primary">Aadacl4_2</name>
    <name evidence="3" type="ORF">HERCAC_R04532</name>
</gene>